<dbReference type="InterPro" id="IPR036047">
    <property type="entry name" value="F-box-like_dom_sf"/>
</dbReference>
<feature type="region of interest" description="Disordered" evidence="1">
    <location>
        <begin position="19"/>
        <end position="42"/>
    </location>
</feature>
<evidence type="ECO:0000313" key="3">
    <source>
        <dbReference type="EMBL" id="OAQ84782.1"/>
    </source>
</evidence>
<comment type="caution">
    <text evidence="3">The sequence shown here is derived from an EMBL/GenBank/DDBJ whole genome shotgun (WGS) entry which is preliminary data.</text>
</comment>
<protein>
    <submittedName>
        <fullName evidence="3">F-box domain-containing protein</fullName>
    </submittedName>
</protein>
<proteinExistence type="predicted"/>
<feature type="domain" description="F-box" evidence="2">
    <location>
        <begin position="84"/>
        <end position="114"/>
    </location>
</feature>
<dbReference type="EMBL" id="LCWV01000003">
    <property type="protein sequence ID" value="PWI74917.1"/>
    <property type="molecule type" value="Genomic_DNA"/>
</dbReference>
<dbReference type="AlphaFoldDB" id="A0A179H480"/>
<organism evidence="3 5">
    <name type="scientific">Purpureocillium lilacinum</name>
    <name type="common">Paecilomyces lilacinus</name>
    <dbReference type="NCBI Taxonomy" id="33203"/>
    <lineage>
        <taxon>Eukaryota</taxon>
        <taxon>Fungi</taxon>
        <taxon>Dikarya</taxon>
        <taxon>Ascomycota</taxon>
        <taxon>Pezizomycotina</taxon>
        <taxon>Sordariomycetes</taxon>
        <taxon>Hypocreomycetidae</taxon>
        <taxon>Hypocreales</taxon>
        <taxon>Ophiocordycipitaceae</taxon>
        <taxon>Purpureocillium</taxon>
    </lineage>
</organism>
<name>A0A179H480_PURLI</name>
<dbReference type="Proteomes" id="UP000245956">
    <property type="component" value="Unassembled WGS sequence"/>
</dbReference>
<feature type="compositionally biased region" description="Basic residues" evidence="1">
    <location>
        <begin position="19"/>
        <end position="30"/>
    </location>
</feature>
<evidence type="ECO:0000313" key="6">
    <source>
        <dbReference type="Proteomes" id="UP000245956"/>
    </source>
</evidence>
<evidence type="ECO:0000313" key="4">
    <source>
        <dbReference type="EMBL" id="PWI74917.1"/>
    </source>
</evidence>
<dbReference type="CDD" id="cd09917">
    <property type="entry name" value="F-box_SF"/>
    <property type="match status" value="1"/>
</dbReference>
<gene>
    <name evidence="4" type="ORF">PCL_08231</name>
    <name evidence="3" type="ORF">VFPBJ_03550</name>
</gene>
<reference evidence="3 5" key="3">
    <citation type="submission" date="2016-01" db="EMBL/GenBank/DDBJ databases">
        <title>Biosynthesis of antibiotic leucinostatins and their inhibition on Phytophthora in bio-control Purpureocillium lilacinum.</title>
        <authorList>
            <person name="Wang G."/>
            <person name="Liu Z."/>
            <person name="Lin R."/>
            <person name="Li E."/>
            <person name="Mao Z."/>
            <person name="Ling J."/>
            <person name="Yin W."/>
            <person name="Xie B."/>
        </authorList>
    </citation>
    <scope>NUCLEOTIDE SEQUENCE [LARGE SCALE GENOMIC DNA]</scope>
    <source>
        <strain evidence="3">PLBJ-1</strain>
    </source>
</reference>
<accession>A0A179H480</accession>
<reference evidence="4" key="1">
    <citation type="submission" date="2015-05" db="EMBL/GenBank/DDBJ databases">
        <authorList>
            <person name="Wang D.B."/>
            <person name="Wang M."/>
        </authorList>
    </citation>
    <scope>NUCLEOTIDE SEQUENCE</scope>
    <source>
        <strain evidence="4">36-1</strain>
    </source>
</reference>
<dbReference type="Pfam" id="PF00646">
    <property type="entry name" value="F-box"/>
    <property type="match status" value="1"/>
</dbReference>
<evidence type="ECO:0000259" key="2">
    <source>
        <dbReference type="Pfam" id="PF00646"/>
    </source>
</evidence>
<evidence type="ECO:0000256" key="1">
    <source>
        <dbReference type="SAM" id="MobiDB-lite"/>
    </source>
</evidence>
<dbReference type="SUPFAM" id="SSF81383">
    <property type="entry name" value="F-box domain"/>
    <property type="match status" value="1"/>
</dbReference>
<feature type="region of interest" description="Disordered" evidence="1">
    <location>
        <begin position="54"/>
        <end position="76"/>
    </location>
</feature>
<evidence type="ECO:0000313" key="5">
    <source>
        <dbReference type="Proteomes" id="UP000078240"/>
    </source>
</evidence>
<sequence>MAPRAAIAGFIESLRGRVRGRRRRNAKKKSNVSVPDHSAAPPRGILRHAVGCHPHRQPSSSLLSSPGNGHNEEAAARRSPLELVPIDILLCILDFCSPTDRLCLGLTCHSLYSRLFDRSLARRSAVNLALLTRLEHDLPQLYFCHPCDRLHHWQRREPTTAALARRPRRRSRTRGGECQELDYAGQGCTVKMLYSPRFNPVYSLPFYLAHLAVKYHQLSPELGHPLRRLRFGAALSLEGDMENRSGRRMLDITGTARVIDDELYMAVSYVFYCDYPRTEDLRAFLDETPLFVCCSLRTDAHVNAQGLDAPVRGRRIPELAPPKGEGRYFEACVDASGSCESCLTDYEVSVACFPDQEGWVVGLMTYQLFGRCRSPSDEKWRLMTGDSVPGSRRVKYNRAGSVRDRFRETEHVEDMPRR</sequence>
<reference evidence="4 6" key="2">
    <citation type="journal article" date="2016" name="Front. Microbiol.">
        <title>Genome and transcriptome sequences reveal the specific parasitism of the nematophagous Purpureocillium lilacinum 36-1.</title>
        <authorList>
            <person name="Xie J."/>
            <person name="Li S."/>
            <person name="Mo C."/>
            <person name="Xiao X."/>
            <person name="Peng D."/>
            <person name="Wang G."/>
            <person name="Xiao Y."/>
        </authorList>
    </citation>
    <scope>NUCLEOTIDE SEQUENCE [LARGE SCALE GENOMIC DNA]</scope>
    <source>
        <strain evidence="4 6">36-1</strain>
    </source>
</reference>
<dbReference type="Proteomes" id="UP000078240">
    <property type="component" value="Unassembled WGS sequence"/>
</dbReference>
<dbReference type="EMBL" id="LSBH01000002">
    <property type="protein sequence ID" value="OAQ84782.1"/>
    <property type="molecule type" value="Genomic_DNA"/>
</dbReference>
<dbReference type="InterPro" id="IPR001810">
    <property type="entry name" value="F-box_dom"/>
</dbReference>